<evidence type="ECO:0000313" key="3">
    <source>
        <dbReference type="EMBL" id="KXG54638.1"/>
    </source>
</evidence>
<dbReference type="EC" id="1.2.1.84" evidence="1"/>
<dbReference type="Gene3D" id="3.40.50.720">
    <property type="entry name" value="NAD(P)-binding Rossmann-like Domain"/>
    <property type="match status" value="1"/>
</dbReference>
<comment type="function">
    <text evidence="1">Catalyzes the reduction of fatty acyl-CoA to fatty alcohols.</text>
</comment>
<keyword evidence="1" id="KW-0521">NADP</keyword>
<protein>
    <recommendedName>
        <fullName evidence="1">Fatty acyl-CoA reductase</fullName>
        <ecNumber evidence="1">1.2.1.84</ecNumber>
    </recommendedName>
</protein>
<keyword evidence="4" id="KW-1185">Reference proteome</keyword>
<keyword evidence="1" id="KW-0560">Oxidoreductase</keyword>
<gene>
    <name evidence="3" type="ORF">PGRI_077820</name>
</gene>
<dbReference type="Pfam" id="PF07993">
    <property type="entry name" value="NAD_binding_4"/>
    <property type="match status" value="1"/>
</dbReference>
<name>A0A135M098_PENPA</name>
<comment type="catalytic activity">
    <reaction evidence="1">
        <text>a long-chain fatty acyl-CoA + 2 NADPH + 2 H(+) = a long-chain primary fatty alcohol + 2 NADP(+) + CoA</text>
        <dbReference type="Rhea" id="RHEA:52716"/>
        <dbReference type="ChEBI" id="CHEBI:15378"/>
        <dbReference type="ChEBI" id="CHEBI:57287"/>
        <dbReference type="ChEBI" id="CHEBI:57783"/>
        <dbReference type="ChEBI" id="CHEBI:58349"/>
        <dbReference type="ChEBI" id="CHEBI:77396"/>
        <dbReference type="ChEBI" id="CHEBI:83139"/>
        <dbReference type="EC" id="1.2.1.84"/>
    </reaction>
</comment>
<comment type="caution">
    <text evidence="3">The sequence shown here is derived from an EMBL/GenBank/DDBJ whole genome shotgun (WGS) entry which is preliminary data.</text>
</comment>
<accession>A0A135M098</accession>
<dbReference type="RefSeq" id="XP_040653173.1">
    <property type="nucleotide sequence ID" value="XM_040795496.1"/>
</dbReference>
<sequence length="365" mass="40660">MNRITVMNGDILSPDLGLSPDELNTLRQEVDVIIHSASSINLAKPLDALSDVIIRASERMADIALTCPSLDRFVYVSTAYSNAHLPPTEGIEVEIKEVIYDPSRHPNVIKEWEQVKESGSSDAYRAHDFPWPYAYAKNLTERLLIHLFAQSGVKDKLLILRPSVIGPAQNFPVPGYNVPLSSPTTMIAAVLALSPAGSPIIGTRAGHPSQVSFDEVPVDVVVDRLIAHLAMGTNGCVHAVSGKRARHQATNWWKSVISIRLLPGKLDLNWEDLDWKSDEQHPLAQLYVIFGSSFGFHDDKTVSLSRHGFIETCKELQLFTNIHLADQFRIPMEDVYFVMNHIANSDAGVRRVIQLYYQDSMMAKL</sequence>
<dbReference type="EMBL" id="LHQR01000013">
    <property type="protein sequence ID" value="KXG54638.1"/>
    <property type="molecule type" value="Genomic_DNA"/>
</dbReference>
<feature type="domain" description="Thioester reductase (TE)" evidence="2">
    <location>
        <begin position="2"/>
        <end position="223"/>
    </location>
</feature>
<dbReference type="InterPro" id="IPR036291">
    <property type="entry name" value="NAD(P)-bd_dom_sf"/>
</dbReference>
<dbReference type="OMA" id="GPAQNFP"/>
<evidence type="ECO:0000259" key="2">
    <source>
        <dbReference type="Pfam" id="PF07993"/>
    </source>
</evidence>
<dbReference type="GO" id="GO:0080019">
    <property type="term" value="F:alcohol-forming very long-chain fatty acyl-CoA reductase activity"/>
    <property type="evidence" value="ECO:0007669"/>
    <property type="project" value="InterPro"/>
</dbReference>
<dbReference type="Proteomes" id="UP000070168">
    <property type="component" value="Unassembled WGS sequence"/>
</dbReference>
<proteinExistence type="inferred from homology"/>
<evidence type="ECO:0000313" key="4">
    <source>
        <dbReference type="Proteomes" id="UP000070168"/>
    </source>
</evidence>
<dbReference type="PANTHER" id="PTHR11011">
    <property type="entry name" value="MALE STERILITY PROTEIN 2-RELATED"/>
    <property type="match status" value="1"/>
</dbReference>
<dbReference type="AlphaFoldDB" id="A0A135M098"/>
<dbReference type="GeneID" id="63710796"/>
<dbReference type="InterPro" id="IPR026055">
    <property type="entry name" value="FAR"/>
</dbReference>
<keyword evidence="1" id="KW-0443">Lipid metabolism</keyword>
<dbReference type="SUPFAM" id="SSF51735">
    <property type="entry name" value="NAD(P)-binding Rossmann-fold domains"/>
    <property type="match status" value="1"/>
</dbReference>
<dbReference type="PANTHER" id="PTHR11011:SF45">
    <property type="entry name" value="FATTY ACYL-COA REDUCTASE CG8306-RELATED"/>
    <property type="match status" value="1"/>
</dbReference>
<keyword evidence="1" id="KW-0444">Lipid biosynthesis</keyword>
<organism evidence="3 4">
    <name type="scientific">Penicillium patulum</name>
    <name type="common">Penicillium griseofulvum</name>
    <dbReference type="NCBI Taxonomy" id="5078"/>
    <lineage>
        <taxon>Eukaryota</taxon>
        <taxon>Fungi</taxon>
        <taxon>Dikarya</taxon>
        <taxon>Ascomycota</taxon>
        <taxon>Pezizomycotina</taxon>
        <taxon>Eurotiomycetes</taxon>
        <taxon>Eurotiomycetidae</taxon>
        <taxon>Eurotiales</taxon>
        <taxon>Aspergillaceae</taxon>
        <taxon>Penicillium</taxon>
    </lineage>
</organism>
<dbReference type="GO" id="GO:0035336">
    <property type="term" value="P:long-chain fatty-acyl-CoA metabolic process"/>
    <property type="evidence" value="ECO:0007669"/>
    <property type="project" value="TreeGrafter"/>
</dbReference>
<dbReference type="STRING" id="5078.A0A135M098"/>
<reference evidence="3 4" key="1">
    <citation type="journal article" date="2016" name="BMC Genomics">
        <title>Genome sequencing and secondary metabolism of the postharvest pathogen Penicillium griseofulvum.</title>
        <authorList>
            <person name="Banani H."/>
            <person name="Marcet-Houben M."/>
            <person name="Ballester A.R."/>
            <person name="Abbruscato P."/>
            <person name="Gonzalez-Candelas L."/>
            <person name="Gabaldon T."/>
            <person name="Spadaro D."/>
        </authorList>
    </citation>
    <scope>NUCLEOTIDE SEQUENCE [LARGE SCALE GENOMIC DNA]</scope>
    <source>
        <strain evidence="3 4">PG3</strain>
    </source>
</reference>
<dbReference type="OrthoDB" id="429813at2759"/>
<dbReference type="GO" id="GO:0005777">
    <property type="term" value="C:peroxisome"/>
    <property type="evidence" value="ECO:0007669"/>
    <property type="project" value="TreeGrafter"/>
</dbReference>
<dbReference type="GO" id="GO:0102965">
    <property type="term" value="F:alcohol-forming long-chain fatty acyl-CoA reductase activity"/>
    <property type="evidence" value="ECO:0007669"/>
    <property type="project" value="UniProtKB-EC"/>
</dbReference>
<evidence type="ECO:0000256" key="1">
    <source>
        <dbReference type="RuleBase" id="RU363097"/>
    </source>
</evidence>
<dbReference type="InterPro" id="IPR013120">
    <property type="entry name" value="FAR_NAD-bd"/>
</dbReference>
<comment type="similarity">
    <text evidence="1">Belongs to the fatty acyl-CoA reductase family.</text>
</comment>